<dbReference type="GO" id="GO:0005737">
    <property type="term" value="C:cytoplasm"/>
    <property type="evidence" value="ECO:0007669"/>
    <property type="project" value="TreeGrafter"/>
</dbReference>
<dbReference type="InterPro" id="IPR050138">
    <property type="entry name" value="DHOase/Allantoinase_Hydrolase"/>
</dbReference>
<keyword evidence="2" id="KW-0479">Metal-binding</keyword>
<dbReference type="InterPro" id="IPR032466">
    <property type="entry name" value="Metal_Hydrolase"/>
</dbReference>
<dbReference type="PROSITE" id="PS00483">
    <property type="entry name" value="DIHYDROOROTASE_2"/>
    <property type="match status" value="1"/>
</dbReference>
<evidence type="ECO:0000256" key="4">
    <source>
        <dbReference type="ARBA" id="ARBA00022975"/>
    </source>
</evidence>
<dbReference type="SUPFAM" id="SSF51338">
    <property type="entry name" value="Composite domain of metallo-dependent hydrolases"/>
    <property type="match status" value="1"/>
</dbReference>
<accession>A0A3B0W8J2</accession>
<proteinExistence type="inferred from homology"/>
<name>A0A3B0W8J2_9ZZZZ</name>
<dbReference type="PANTHER" id="PTHR43668">
    <property type="entry name" value="ALLANTOINASE"/>
    <property type="match status" value="1"/>
</dbReference>
<reference evidence="6" key="1">
    <citation type="submission" date="2018-06" db="EMBL/GenBank/DDBJ databases">
        <authorList>
            <person name="Zhirakovskaya E."/>
        </authorList>
    </citation>
    <scope>NUCLEOTIDE SEQUENCE</scope>
</reference>
<organism evidence="6">
    <name type="scientific">hydrothermal vent metagenome</name>
    <dbReference type="NCBI Taxonomy" id="652676"/>
    <lineage>
        <taxon>unclassified sequences</taxon>
        <taxon>metagenomes</taxon>
        <taxon>ecological metagenomes</taxon>
    </lineage>
</organism>
<dbReference type="Gene3D" id="3.20.20.140">
    <property type="entry name" value="Metal-dependent hydrolases"/>
    <property type="match status" value="1"/>
</dbReference>
<dbReference type="EMBL" id="UOEY01000112">
    <property type="protein sequence ID" value="VAW40866.1"/>
    <property type="molecule type" value="Genomic_DNA"/>
</dbReference>
<dbReference type="GO" id="GO:0004038">
    <property type="term" value="F:allantoinase activity"/>
    <property type="evidence" value="ECO:0007669"/>
    <property type="project" value="TreeGrafter"/>
</dbReference>
<dbReference type="PANTHER" id="PTHR43668:SF2">
    <property type="entry name" value="ALLANTOINASE"/>
    <property type="match status" value="1"/>
</dbReference>
<evidence type="ECO:0000313" key="6">
    <source>
        <dbReference type="EMBL" id="VAW40866.1"/>
    </source>
</evidence>
<keyword evidence="3 6" id="KW-0378">Hydrolase</keyword>
<evidence type="ECO:0000256" key="2">
    <source>
        <dbReference type="ARBA" id="ARBA00022723"/>
    </source>
</evidence>
<evidence type="ECO:0000259" key="5">
    <source>
        <dbReference type="Pfam" id="PF12890"/>
    </source>
</evidence>
<dbReference type="Pfam" id="PF12890">
    <property type="entry name" value="DHOase"/>
    <property type="match status" value="1"/>
</dbReference>
<evidence type="ECO:0000256" key="1">
    <source>
        <dbReference type="ARBA" id="ARBA00001947"/>
    </source>
</evidence>
<dbReference type="HAMAP" id="MF_00220_B">
    <property type="entry name" value="PyrC_classI_B"/>
    <property type="match status" value="1"/>
</dbReference>
<dbReference type="SUPFAM" id="SSF51556">
    <property type="entry name" value="Metallo-dependent hydrolases"/>
    <property type="match status" value="1"/>
</dbReference>
<dbReference type="GO" id="GO:0006145">
    <property type="term" value="P:purine nucleobase catabolic process"/>
    <property type="evidence" value="ECO:0007669"/>
    <property type="project" value="TreeGrafter"/>
</dbReference>
<dbReference type="CDD" id="cd01317">
    <property type="entry name" value="DHOase_IIa"/>
    <property type="match status" value="1"/>
</dbReference>
<protein>
    <submittedName>
        <fullName evidence="6">Dihydroorotase</fullName>
        <ecNumber evidence="6">3.5.2.3</ecNumber>
    </submittedName>
</protein>
<dbReference type="AlphaFoldDB" id="A0A3B0W8J2"/>
<dbReference type="InterPro" id="IPR011059">
    <property type="entry name" value="Metal-dep_hydrolase_composite"/>
</dbReference>
<dbReference type="Gene3D" id="2.30.40.10">
    <property type="entry name" value="Urease, subunit C, domain 1"/>
    <property type="match status" value="1"/>
</dbReference>
<dbReference type="EC" id="3.5.2.3" evidence="6"/>
<dbReference type="GO" id="GO:0006221">
    <property type="term" value="P:pyrimidine nucleotide biosynthetic process"/>
    <property type="evidence" value="ECO:0007669"/>
    <property type="project" value="UniProtKB-KW"/>
</dbReference>
<dbReference type="NCBIfam" id="TIGR00857">
    <property type="entry name" value="pyrC_multi"/>
    <property type="match status" value="1"/>
</dbReference>
<keyword evidence="4" id="KW-0665">Pyrimidine biosynthesis</keyword>
<sequence length="430" mass="46114">MSQSWLLKNGRIIDPQNGVDRQGDLLVVHGTVAGPGEAATDEVHEIDVQGCWIVPGLIDMHVHLREPGEEYKEDIVSGTRAAAAGGFTAVACMPNTRPVNDGMAVTILILQRARDGFARVYPVGAISKSSRGESLAEFGDMKAAGVVALSDDGRPVRDSQLMRRALEYAGDYGLRVISHSEEKALGRHGVMNEGVVSTSLGLMGIPTAAESIMVYRDIALAEYTGKPVHIAHVSTTMSLDLIRSAKARGVRVTAETAPHYFTLTDEAVAGYNTNAKMNPPLRSEPDRLAVCEALADDTLDAVATDHAPHSTLEKEVEFDLAANGIIGLETSVPLTLALVRQGLIDEKRFVELLSVNPAGILGVTGGSLAAGVPADLTVINPALEFDYTQDTVVSRSRNSPFLGWRLQGRAVLTMVDGRVMYDLNQRCEQH</sequence>
<dbReference type="PROSITE" id="PS00482">
    <property type="entry name" value="DIHYDROOROTASE_1"/>
    <property type="match status" value="1"/>
</dbReference>
<dbReference type="GO" id="GO:0046872">
    <property type="term" value="F:metal ion binding"/>
    <property type="evidence" value="ECO:0007669"/>
    <property type="project" value="UniProtKB-KW"/>
</dbReference>
<feature type="domain" description="Dihydroorotase catalytic" evidence="5">
    <location>
        <begin position="53"/>
        <end position="236"/>
    </location>
</feature>
<dbReference type="InterPro" id="IPR002195">
    <property type="entry name" value="Dihydroorotase_CS"/>
</dbReference>
<comment type="cofactor">
    <cofactor evidence="1">
        <name>Zn(2+)</name>
        <dbReference type="ChEBI" id="CHEBI:29105"/>
    </cofactor>
</comment>
<dbReference type="GO" id="GO:0004151">
    <property type="term" value="F:dihydroorotase activity"/>
    <property type="evidence" value="ECO:0007669"/>
    <property type="project" value="UniProtKB-EC"/>
</dbReference>
<evidence type="ECO:0000256" key="3">
    <source>
        <dbReference type="ARBA" id="ARBA00022801"/>
    </source>
</evidence>
<dbReference type="InterPro" id="IPR024403">
    <property type="entry name" value="DHOase_cat"/>
</dbReference>
<gene>
    <name evidence="6" type="ORF">MNBD_DELTA04-1048</name>
</gene>
<dbReference type="InterPro" id="IPR004722">
    <property type="entry name" value="DHOase"/>
</dbReference>